<dbReference type="InterPro" id="IPR002591">
    <property type="entry name" value="Phosphodiest/P_Trfase"/>
</dbReference>
<sequence length="485" mass="55992">MLPFIWLRPLFSLLALFIFDQSKLVSAWEREPIGQNLIVLLIDGYGANLFNRTNAKIQHGAEILLQNGVQAEYMKPVFQHRLAFLTFNSLATGLYVENHNFSSDFMYNEEADMLYQRDQGANDTDPSWWNLNTAPLWYTVGKAHIDVHCYWFATCHRAFVDMVVTVPKDRRHSFKNENEAIDLFPHLPKIMKHIKKYQAYRQQLVLLRYDGLARALKMFGEETDPTIQALSNADVHIRKIQEEIDNHDLFDSTNFVVLSDHGLMKIVEEDQFYIEECLADFSRIKKVVNSLAFTFIYPAEGEEDTVYFELKVCDQWAPVGDYDEEKEVPLVSVYRKSEIPDKYHWKNSRHVGPILLVTRPGVILLTRQLPSTDVSEGFGRDLKMIGGWDNDNNEMHSIFLARGPAFKVNHKTGPIEIVDVYQLLLSILGVKSQPNNGTWTNVEEMLADDWEDRTDSGCAFQTHINFLVSSFIVACLLVLQDRMHM</sequence>
<dbReference type="SUPFAM" id="SSF53649">
    <property type="entry name" value="Alkaline phosphatase-like"/>
    <property type="match status" value="1"/>
</dbReference>
<evidence type="ECO:0000313" key="2">
    <source>
        <dbReference type="Proteomes" id="UP000887574"/>
    </source>
</evidence>
<reference evidence="3" key="1">
    <citation type="submission" date="2022-11" db="UniProtKB">
        <authorList>
            <consortium name="WormBaseParasite"/>
        </authorList>
    </citation>
    <scope>IDENTIFICATION</scope>
</reference>
<feature type="signal peptide" evidence="1">
    <location>
        <begin position="1"/>
        <end position="27"/>
    </location>
</feature>
<feature type="chain" id="PRO_5036812266" evidence="1">
    <location>
        <begin position="28"/>
        <end position="485"/>
    </location>
</feature>
<organism evidence="2 3">
    <name type="scientific">Ditylenchus dipsaci</name>
    <dbReference type="NCBI Taxonomy" id="166011"/>
    <lineage>
        <taxon>Eukaryota</taxon>
        <taxon>Metazoa</taxon>
        <taxon>Ecdysozoa</taxon>
        <taxon>Nematoda</taxon>
        <taxon>Chromadorea</taxon>
        <taxon>Rhabditida</taxon>
        <taxon>Tylenchina</taxon>
        <taxon>Tylenchomorpha</taxon>
        <taxon>Sphaerularioidea</taxon>
        <taxon>Anguinidae</taxon>
        <taxon>Anguininae</taxon>
        <taxon>Ditylenchus</taxon>
    </lineage>
</organism>
<accession>A0A915D393</accession>
<dbReference type="PANTHER" id="PTHR10151">
    <property type="entry name" value="ECTONUCLEOTIDE PYROPHOSPHATASE/PHOSPHODIESTERASE"/>
    <property type="match status" value="1"/>
</dbReference>
<keyword evidence="1" id="KW-0732">Signal</keyword>
<proteinExistence type="predicted"/>
<dbReference type="Gene3D" id="3.40.720.10">
    <property type="entry name" value="Alkaline Phosphatase, subunit A"/>
    <property type="match status" value="1"/>
</dbReference>
<evidence type="ECO:0000256" key="1">
    <source>
        <dbReference type="SAM" id="SignalP"/>
    </source>
</evidence>
<dbReference type="Proteomes" id="UP000887574">
    <property type="component" value="Unplaced"/>
</dbReference>
<keyword evidence="2" id="KW-1185">Reference proteome</keyword>
<dbReference type="AlphaFoldDB" id="A0A915D393"/>
<dbReference type="PANTHER" id="PTHR10151:SF111">
    <property type="entry name" value="CHOLINE-SPECIFIC GLYCEROPHOSPHODIESTER PHOSPHODIESTERASE"/>
    <property type="match status" value="1"/>
</dbReference>
<evidence type="ECO:0000313" key="3">
    <source>
        <dbReference type="WBParaSite" id="jg1510"/>
    </source>
</evidence>
<name>A0A915D393_9BILA</name>
<protein>
    <submittedName>
        <fullName evidence="3">Ectonucleotide pyrophosphatase/phosphodiesterase family member 6</fullName>
    </submittedName>
</protein>
<dbReference type="InterPro" id="IPR017850">
    <property type="entry name" value="Alkaline_phosphatase_core_sf"/>
</dbReference>
<dbReference type="WBParaSite" id="jg1510">
    <property type="protein sequence ID" value="jg1510"/>
    <property type="gene ID" value="jg1510"/>
</dbReference>
<dbReference type="Pfam" id="PF01663">
    <property type="entry name" value="Phosphodiest"/>
    <property type="match status" value="1"/>
</dbReference>
<dbReference type="CDD" id="cd16018">
    <property type="entry name" value="Enpp"/>
    <property type="match status" value="1"/>
</dbReference>